<comment type="caution">
    <text evidence="5">The sequence shown here is derived from an EMBL/GenBank/DDBJ whole genome shotgun (WGS) entry which is preliminary data.</text>
</comment>
<dbReference type="RefSeq" id="WP_023859520.1">
    <property type="nucleotide sequence ID" value="NZ_AWWH01000106.1"/>
</dbReference>
<dbReference type="PANTHER" id="PTHR43270">
    <property type="entry name" value="BETA-ALA-HIS DIPEPTIDASE"/>
    <property type="match status" value="1"/>
</dbReference>
<dbReference type="GO" id="GO:0046872">
    <property type="term" value="F:metal ion binding"/>
    <property type="evidence" value="ECO:0007669"/>
    <property type="project" value="UniProtKB-KW"/>
</dbReference>
<evidence type="ECO:0000313" key="6">
    <source>
        <dbReference type="Proteomes" id="UP000018559"/>
    </source>
</evidence>
<evidence type="ECO:0000256" key="3">
    <source>
        <dbReference type="ARBA" id="ARBA00022801"/>
    </source>
</evidence>
<evidence type="ECO:0000256" key="2">
    <source>
        <dbReference type="ARBA" id="ARBA00022723"/>
    </source>
</evidence>
<keyword evidence="2" id="KW-0479">Metal-binding</keyword>
<keyword evidence="1" id="KW-0645">Protease</keyword>
<proteinExistence type="predicted"/>
<reference evidence="5 6" key="1">
    <citation type="journal article" date="2014" name="Genome Announc.">
        <title>The Genome of the Predominant Equine Lactobacillus Species, Lactobacillus equi, Is Reflective of Its Lifestyle Adaptations to an Herbivorous Host.</title>
        <authorList>
            <person name="O'Donnell M.M."/>
            <person name="Harris H.M."/>
            <person name="O'Toole P.W."/>
            <person name="Ross R.P."/>
        </authorList>
    </citation>
    <scope>NUCLEOTIDE SEQUENCE [LARGE SCALE GENOMIC DNA]</scope>
    <source>
        <strain evidence="5 6">DPC 6820</strain>
    </source>
</reference>
<sequence>MPLTLNTKIQTEYQQTLADFIAQKGISSTGDGVDSTLNFLKNFIKEKLNSKPEIIETTLNPIIYSLIEGQSNTTVLFYGHYDVMSADDTTLWQSEPFTLTTKDNRFYGRGCGDNKGQLMAQLLGIAAYYQEHGTLPFNILLFIEGQEEQGSRDLATVVKRYKDSLLKDVDFALVIDGSINASGQNVVRLGNRGILAFELSVSVADSDLHSGNFGNIAPNAGIKLLGYLNRLYDFESQKTKLADFYNDVTLPSPQEISWIKQLPLPAGITETPLAYYQKLMFQPTFNLNGLHSGHTATGIKTIIPKNAFARFDCRLVFKQDIAKIKASLAKLFAPELDSGDLQLKYLVEVPPSKTSSKSPYIAKLTQAVIDATGTCLIEPIMPGTVPNYVWTDILGVDTFTLPLANFDQNNHAANENITQTAFFNGIKIVYQLLENQTFA</sequence>
<evidence type="ECO:0000256" key="1">
    <source>
        <dbReference type="ARBA" id="ARBA00022670"/>
    </source>
</evidence>
<dbReference type="InterPro" id="IPR011650">
    <property type="entry name" value="Peptidase_M20_dimer"/>
</dbReference>
<dbReference type="Gene3D" id="3.40.630.10">
    <property type="entry name" value="Zn peptidases"/>
    <property type="match status" value="1"/>
</dbReference>
<dbReference type="Pfam" id="PF01546">
    <property type="entry name" value="Peptidase_M20"/>
    <property type="match status" value="1"/>
</dbReference>
<organism evidence="5 6">
    <name type="scientific">Ligilactobacillus equi DPC 6820</name>
    <dbReference type="NCBI Taxonomy" id="1392007"/>
    <lineage>
        <taxon>Bacteria</taxon>
        <taxon>Bacillati</taxon>
        <taxon>Bacillota</taxon>
        <taxon>Bacilli</taxon>
        <taxon>Lactobacillales</taxon>
        <taxon>Lactobacillaceae</taxon>
        <taxon>Ligilactobacillus</taxon>
    </lineage>
</organism>
<keyword evidence="3" id="KW-0378">Hydrolase</keyword>
<dbReference type="GO" id="GO:0008233">
    <property type="term" value="F:peptidase activity"/>
    <property type="evidence" value="ECO:0007669"/>
    <property type="project" value="UniProtKB-KW"/>
</dbReference>
<evidence type="ECO:0000259" key="4">
    <source>
        <dbReference type="Pfam" id="PF07687"/>
    </source>
</evidence>
<dbReference type="InterPro" id="IPR051458">
    <property type="entry name" value="Cyt/Met_Dipeptidase"/>
</dbReference>
<dbReference type="Pfam" id="PF07687">
    <property type="entry name" value="M20_dimer"/>
    <property type="match status" value="1"/>
</dbReference>
<dbReference type="EMBL" id="AWWH01000106">
    <property type="protein sequence ID" value="ETA74260.1"/>
    <property type="molecule type" value="Genomic_DNA"/>
</dbReference>
<dbReference type="SUPFAM" id="SSF53187">
    <property type="entry name" value="Zn-dependent exopeptidases"/>
    <property type="match status" value="1"/>
</dbReference>
<keyword evidence="6" id="KW-1185">Reference proteome</keyword>
<accession>V7HY88</accession>
<evidence type="ECO:0000313" key="5">
    <source>
        <dbReference type="EMBL" id="ETA74260.1"/>
    </source>
</evidence>
<dbReference type="PANTHER" id="PTHR43270:SF8">
    <property type="entry name" value="DI- AND TRIPEPTIDASE DUG2-RELATED"/>
    <property type="match status" value="1"/>
</dbReference>
<dbReference type="InterPro" id="IPR002933">
    <property type="entry name" value="Peptidase_M20"/>
</dbReference>
<name>V7HY88_9LACO</name>
<dbReference type="GO" id="GO:0006508">
    <property type="term" value="P:proteolysis"/>
    <property type="evidence" value="ECO:0007669"/>
    <property type="project" value="UniProtKB-KW"/>
</dbReference>
<gene>
    <name evidence="5" type="ORF">LEQ_0504c</name>
</gene>
<feature type="domain" description="Peptidase M20 dimerisation" evidence="4">
    <location>
        <begin position="190"/>
        <end position="337"/>
    </location>
</feature>
<dbReference type="AlphaFoldDB" id="V7HY88"/>
<dbReference type="Proteomes" id="UP000018559">
    <property type="component" value="Unassembled WGS sequence"/>
</dbReference>
<dbReference type="PATRIC" id="fig|1392007.3.peg.923"/>
<dbReference type="Gene3D" id="3.30.70.360">
    <property type="match status" value="1"/>
</dbReference>
<protein>
    <submittedName>
        <fullName evidence="5">Peptidase M20</fullName>
    </submittedName>
</protein>